<dbReference type="InterPro" id="IPR004360">
    <property type="entry name" value="Glyas_Fos-R_dOase_dom"/>
</dbReference>
<proteinExistence type="predicted"/>
<dbReference type="OrthoDB" id="9796521at2"/>
<dbReference type="InterPro" id="IPR029068">
    <property type="entry name" value="Glyas_Bleomycin-R_OHBP_Dase"/>
</dbReference>
<dbReference type="PANTHER" id="PTHR34109">
    <property type="entry name" value="BNAUNNG04460D PROTEIN-RELATED"/>
    <property type="match status" value="1"/>
</dbReference>
<dbReference type="SUPFAM" id="SSF54593">
    <property type="entry name" value="Glyoxalase/Bleomycin resistance protein/Dihydroxybiphenyl dioxygenase"/>
    <property type="match status" value="1"/>
</dbReference>
<dbReference type="Pfam" id="PF00903">
    <property type="entry name" value="Glyoxalase"/>
    <property type="match status" value="1"/>
</dbReference>
<organism evidence="2 3">
    <name type="scientific">Peribacillus cavernae</name>
    <dbReference type="NCBI Taxonomy" id="1674310"/>
    <lineage>
        <taxon>Bacteria</taxon>
        <taxon>Bacillati</taxon>
        <taxon>Bacillota</taxon>
        <taxon>Bacilli</taxon>
        <taxon>Bacillales</taxon>
        <taxon>Bacillaceae</taxon>
        <taxon>Peribacillus</taxon>
    </lineage>
</organism>
<dbReference type="AlphaFoldDB" id="A0A3S0VGN6"/>
<sequence length="141" mass="15990">MMEFYPMPLFVKLSVSDMERSISWYKRVLNFESVFELPGEKGNIVMAHIRGKKYQDIMLVNQNEKLSNGKGVVLNFSVDDVDSFSDRAIKAGAKILEGPIDRVWNARELVLCDHDGYVITLSKGIDTGKAFEDVLEQVKSK</sequence>
<dbReference type="InterPro" id="IPR037523">
    <property type="entry name" value="VOC_core"/>
</dbReference>
<feature type="domain" description="VOC" evidence="1">
    <location>
        <begin position="7"/>
        <end position="124"/>
    </location>
</feature>
<dbReference type="PROSITE" id="PS51819">
    <property type="entry name" value="VOC"/>
    <property type="match status" value="1"/>
</dbReference>
<dbReference type="Proteomes" id="UP000267430">
    <property type="component" value="Unassembled WGS sequence"/>
</dbReference>
<comment type="caution">
    <text evidence="2">The sequence shown here is derived from an EMBL/GenBank/DDBJ whole genome shotgun (WGS) entry which is preliminary data.</text>
</comment>
<keyword evidence="3" id="KW-1185">Reference proteome</keyword>
<name>A0A3S0VGN6_9BACI</name>
<evidence type="ECO:0000259" key="1">
    <source>
        <dbReference type="PROSITE" id="PS51819"/>
    </source>
</evidence>
<reference evidence="2 3" key="1">
    <citation type="submission" date="2018-12" db="EMBL/GenBank/DDBJ databases">
        <title>Bacillus chawlae sp. nov., Bacillus glennii sp. nov., and Bacillus saganii sp. nov. Isolated from the Vehicle Assembly Building at Kennedy Space Center where the Viking Spacecraft were Assembled.</title>
        <authorList>
            <person name="Seuylemezian A."/>
            <person name="Vaishampayan P."/>
        </authorList>
    </citation>
    <scope>NUCLEOTIDE SEQUENCE [LARGE SCALE GENOMIC DNA]</scope>
    <source>
        <strain evidence="2 3">L5</strain>
    </source>
</reference>
<protein>
    <submittedName>
        <fullName evidence="2">VOC family protein</fullName>
    </submittedName>
</protein>
<accession>A0A3S0VGN6</accession>
<dbReference type="Gene3D" id="3.10.180.10">
    <property type="entry name" value="2,3-Dihydroxybiphenyl 1,2-Dioxygenase, domain 1"/>
    <property type="match status" value="1"/>
</dbReference>
<gene>
    <name evidence="2" type="ORF">ELQ35_15185</name>
</gene>
<dbReference type="EMBL" id="RYZZ01000022">
    <property type="protein sequence ID" value="RUQ27600.1"/>
    <property type="molecule type" value="Genomic_DNA"/>
</dbReference>
<evidence type="ECO:0000313" key="3">
    <source>
        <dbReference type="Proteomes" id="UP000267430"/>
    </source>
</evidence>
<evidence type="ECO:0000313" key="2">
    <source>
        <dbReference type="EMBL" id="RUQ27600.1"/>
    </source>
</evidence>